<organism evidence="1 2">
    <name type="scientific">Chaenocephalus aceratus</name>
    <name type="common">Blackfin icefish</name>
    <name type="synonym">Chaenichthys aceratus</name>
    <dbReference type="NCBI Taxonomy" id="36190"/>
    <lineage>
        <taxon>Eukaryota</taxon>
        <taxon>Metazoa</taxon>
        <taxon>Chordata</taxon>
        <taxon>Craniata</taxon>
        <taxon>Vertebrata</taxon>
        <taxon>Euteleostomi</taxon>
        <taxon>Actinopterygii</taxon>
        <taxon>Neopterygii</taxon>
        <taxon>Teleostei</taxon>
        <taxon>Neoteleostei</taxon>
        <taxon>Acanthomorphata</taxon>
        <taxon>Eupercaria</taxon>
        <taxon>Perciformes</taxon>
        <taxon>Notothenioidei</taxon>
        <taxon>Channichthyidae</taxon>
        <taxon>Chaenocephalus</taxon>
    </lineage>
</organism>
<gene>
    <name evidence="1" type="ORF">KUCAC02_010110</name>
</gene>
<feature type="non-terminal residue" evidence="1">
    <location>
        <position position="123"/>
    </location>
</feature>
<dbReference type="EMBL" id="CM043805">
    <property type="protein sequence ID" value="KAI4805500.1"/>
    <property type="molecule type" value="Genomic_DNA"/>
</dbReference>
<evidence type="ECO:0000313" key="2">
    <source>
        <dbReference type="Proteomes" id="UP001057452"/>
    </source>
</evidence>
<sequence>AATRLEFPQSQTDVALSYKQRKEDQYAAFSEHNNKLPRCRDKNNSATKPCIHHFNISQHATRRSCCHSEPGSHDPLGGWGGWGCITQSFDKWLSLSITRSDNPTETERLSREGTRNWLPAPTE</sequence>
<accession>A0ACB9VZP6</accession>
<comment type="caution">
    <text evidence="1">The sequence shown here is derived from an EMBL/GenBank/DDBJ whole genome shotgun (WGS) entry which is preliminary data.</text>
</comment>
<keyword evidence="2" id="KW-1185">Reference proteome</keyword>
<protein>
    <submittedName>
        <fullName evidence="1">Uncharacterized protein</fullName>
    </submittedName>
</protein>
<reference evidence="1" key="1">
    <citation type="submission" date="2022-05" db="EMBL/GenBank/DDBJ databases">
        <title>Chromosome-level genome of Chaenocephalus aceratus.</title>
        <authorList>
            <person name="Park H."/>
        </authorList>
    </citation>
    <scope>NUCLEOTIDE SEQUENCE</scope>
    <source>
        <strain evidence="1">KU_202001</strain>
    </source>
</reference>
<evidence type="ECO:0000313" key="1">
    <source>
        <dbReference type="EMBL" id="KAI4805500.1"/>
    </source>
</evidence>
<feature type="non-terminal residue" evidence="1">
    <location>
        <position position="1"/>
    </location>
</feature>
<proteinExistence type="predicted"/>
<name>A0ACB9VZP6_CHAAC</name>
<dbReference type="Proteomes" id="UP001057452">
    <property type="component" value="Chromosome 21"/>
</dbReference>